<accession>A0A0A8YC13</accession>
<organism evidence="1">
    <name type="scientific">Arundo donax</name>
    <name type="common">Giant reed</name>
    <name type="synonym">Donax arundinaceus</name>
    <dbReference type="NCBI Taxonomy" id="35708"/>
    <lineage>
        <taxon>Eukaryota</taxon>
        <taxon>Viridiplantae</taxon>
        <taxon>Streptophyta</taxon>
        <taxon>Embryophyta</taxon>
        <taxon>Tracheophyta</taxon>
        <taxon>Spermatophyta</taxon>
        <taxon>Magnoliopsida</taxon>
        <taxon>Liliopsida</taxon>
        <taxon>Poales</taxon>
        <taxon>Poaceae</taxon>
        <taxon>PACMAD clade</taxon>
        <taxon>Arundinoideae</taxon>
        <taxon>Arundineae</taxon>
        <taxon>Arundo</taxon>
    </lineage>
</organism>
<reference evidence="1" key="2">
    <citation type="journal article" date="2015" name="Data Brief">
        <title>Shoot transcriptome of the giant reed, Arundo donax.</title>
        <authorList>
            <person name="Barrero R.A."/>
            <person name="Guerrero F.D."/>
            <person name="Moolhuijzen P."/>
            <person name="Goolsby J.A."/>
            <person name="Tidwell J."/>
            <person name="Bellgard S.E."/>
            <person name="Bellgard M.I."/>
        </authorList>
    </citation>
    <scope>NUCLEOTIDE SEQUENCE</scope>
    <source>
        <tissue evidence="1">Shoot tissue taken approximately 20 cm above the soil surface</tissue>
    </source>
</reference>
<proteinExistence type="predicted"/>
<protein>
    <submittedName>
        <fullName evidence="1">Uncharacterized protein</fullName>
    </submittedName>
</protein>
<sequence>MILMSRNQKAPATLTILHEHTTPLKCTTRHDNNIIRKVTPIIPSC</sequence>
<reference evidence="1" key="1">
    <citation type="submission" date="2014-09" db="EMBL/GenBank/DDBJ databases">
        <authorList>
            <person name="Magalhaes I.L.F."/>
            <person name="Oliveira U."/>
            <person name="Santos F.R."/>
            <person name="Vidigal T.H.D.A."/>
            <person name="Brescovit A.D."/>
            <person name="Santos A.J."/>
        </authorList>
    </citation>
    <scope>NUCLEOTIDE SEQUENCE</scope>
    <source>
        <tissue evidence="1">Shoot tissue taken approximately 20 cm above the soil surface</tissue>
    </source>
</reference>
<dbReference type="AlphaFoldDB" id="A0A0A8YC13"/>
<name>A0A0A8YC13_ARUDO</name>
<dbReference type="EMBL" id="GBRH01274386">
    <property type="protein sequence ID" value="JAD23509.1"/>
    <property type="molecule type" value="Transcribed_RNA"/>
</dbReference>
<evidence type="ECO:0000313" key="1">
    <source>
        <dbReference type="EMBL" id="JAD23509.1"/>
    </source>
</evidence>